<keyword evidence="2" id="KW-0238">DNA-binding</keyword>
<name>A0AAF0BHJ1_9PROT</name>
<dbReference type="GO" id="GO:0003677">
    <property type="term" value="F:DNA binding"/>
    <property type="evidence" value="ECO:0007669"/>
    <property type="project" value="UniProtKB-KW"/>
</dbReference>
<dbReference type="PANTHER" id="PTHR43537">
    <property type="entry name" value="TRANSCRIPTIONAL REGULATOR, GNTR FAMILY"/>
    <property type="match status" value="1"/>
</dbReference>
<gene>
    <name evidence="5" type="ORF">PH603_00895</name>
</gene>
<dbReference type="Pfam" id="PF07729">
    <property type="entry name" value="FCD"/>
    <property type="match status" value="1"/>
</dbReference>
<sequence length="228" mass="26355">MQTDDLQNEDARVAYEAIMDAIVTQKLAPSQKVSENILSDMFGISRTVARNLIERLIAKHFLVSVSPRVTIVAPLTLLDIKQNFTLRKMLLPSIFSLTGPRADFEKLHRLNREIEAMKAMKDDETALAFLKKNKEMNLALCENVGYPLMLDWVRQLEDIAMRIYWLYLKTEQGLPYSSEQQGMTIDVMKSDEPGRIKTVIHDMLAQTEERILATIFRNEQFYTQDLRL</sequence>
<evidence type="ECO:0000256" key="1">
    <source>
        <dbReference type="ARBA" id="ARBA00023015"/>
    </source>
</evidence>
<evidence type="ECO:0000256" key="2">
    <source>
        <dbReference type="ARBA" id="ARBA00023125"/>
    </source>
</evidence>
<keyword evidence="6" id="KW-1185">Reference proteome</keyword>
<dbReference type="SUPFAM" id="SSF46785">
    <property type="entry name" value="Winged helix' DNA-binding domain"/>
    <property type="match status" value="1"/>
</dbReference>
<dbReference type="AlphaFoldDB" id="A0AAF0BHJ1"/>
<feature type="domain" description="GntR C-terminal" evidence="4">
    <location>
        <begin position="84"/>
        <end position="198"/>
    </location>
</feature>
<dbReference type="InterPro" id="IPR036390">
    <property type="entry name" value="WH_DNA-bd_sf"/>
</dbReference>
<dbReference type="EMBL" id="CP116805">
    <property type="protein sequence ID" value="WCL54313.1"/>
    <property type="molecule type" value="Genomic_DNA"/>
</dbReference>
<evidence type="ECO:0000313" key="6">
    <source>
        <dbReference type="Proteomes" id="UP001217500"/>
    </source>
</evidence>
<reference evidence="5" key="1">
    <citation type="submission" date="2023-01" db="EMBL/GenBank/DDBJ databases">
        <title>The genome sequence of Kordiimonadaceae bacterium 6D33.</title>
        <authorList>
            <person name="Liu Y."/>
        </authorList>
    </citation>
    <scope>NUCLEOTIDE SEQUENCE</scope>
    <source>
        <strain evidence="5">6D33</strain>
    </source>
</reference>
<dbReference type="PANTHER" id="PTHR43537:SF45">
    <property type="entry name" value="GNTR FAMILY REGULATORY PROTEIN"/>
    <property type="match status" value="1"/>
</dbReference>
<proteinExistence type="predicted"/>
<dbReference type="Gene3D" id="1.20.120.530">
    <property type="entry name" value="GntR ligand-binding domain-like"/>
    <property type="match status" value="1"/>
</dbReference>
<dbReference type="Gene3D" id="1.10.10.10">
    <property type="entry name" value="Winged helix-like DNA-binding domain superfamily/Winged helix DNA-binding domain"/>
    <property type="match status" value="1"/>
</dbReference>
<evidence type="ECO:0000259" key="4">
    <source>
        <dbReference type="Pfam" id="PF07729"/>
    </source>
</evidence>
<dbReference type="Proteomes" id="UP001217500">
    <property type="component" value="Chromosome"/>
</dbReference>
<evidence type="ECO:0000256" key="3">
    <source>
        <dbReference type="ARBA" id="ARBA00023163"/>
    </source>
</evidence>
<dbReference type="InterPro" id="IPR011711">
    <property type="entry name" value="GntR_C"/>
</dbReference>
<dbReference type="KEGG" id="gso:PH603_00895"/>
<accession>A0AAF0BHJ1</accession>
<dbReference type="RefSeq" id="WP_289504032.1">
    <property type="nucleotide sequence ID" value="NZ_CP116805.1"/>
</dbReference>
<dbReference type="InterPro" id="IPR036388">
    <property type="entry name" value="WH-like_DNA-bd_sf"/>
</dbReference>
<protein>
    <submittedName>
        <fullName evidence="5">GntR family transcriptional regulator</fullName>
    </submittedName>
</protein>
<dbReference type="SUPFAM" id="SSF48008">
    <property type="entry name" value="GntR ligand-binding domain-like"/>
    <property type="match status" value="1"/>
</dbReference>
<evidence type="ECO:0000313" key="5">
    <source>
        <dbReference type="EMBL" id="WCL54313.1"/>
    </source>
</evidence>
<keyword evidence="1" id="KW-0805">Transcription regulation</keyword>
<organism evidence="5 6">
    <name type="scientific">Gimibacter soli</name>
    <dbReference type="NCBI Taxonomy" id="3024400"/>
    <lineage>
        <taxon>Bacteria</taxon>
        <taxon>Pseudomonadati</taxon>
        <taxon>Pseudomonadota</taxon>
        <taxon>Alphaproteobacteria</taxon>
        <taxon>Kordiimonadales</taxon>
        <taxon>Temperatibacteraceae</taxon>
        <taxon>Gimibacter</taxon>
    </lineage>
</organism>
<keyword evidence="3" id="KW-0804">Transcription</keyword>
<dbReference type="InterPro" id="IPR008920">
    <property type="entry name" value="TF_FadR/GntR_C"/>
</dbReference>